<feature type="region of interest" description="Disordered" evidence="1">
    <location>
        <begin position="31"/>
        <end position="68"/>
    </location>
</feature>
<organism evidence="2 3">
    <name type="scientific">Tribolium castaneum</name>
    <name type="common">Red flour beetle</name>
    <dbReference type="NCBI Taxonomy" id="7070"/>
    <lineage>
        <taxon>Eukaryota</taxon>
        <taxon>Metazoa</taxon>
        <taxon>Ecdysozoa</taxon>
        <taxon>Arthropoda</taxon>
        <taxon>Hexapoda</taxon>
        <taxon>Insecta</taxon>
        <taxon>Pterygota</taxon>
        <taxon>Neoptera</taxon>
        <taxon>Endopterygota</taxon>
        <taxon>Coleoptera</taxon>
        <taxon>Polyphaga</taxon>
        <taxon>Cucujiformia</taxon>
        <taxon>Tenebrionidae</taxon>
        <taxon>Tenebrionidae incertae sedis</taxon>
        <taxon>Tribolium</taxon>
    </lineage>
</organism>
<feature type="compositionally biased region" description="Basic residues" evidence="1">
    <location>
        <begin position="39"/>
        <end position="61"/>
    </location>
</feature>
<evidence type="ECO:0000256" key="1">
    <source>
        <dbReference type="SAM" id="MobiDB-lite"/>
    </source>
</evidence>
<dbReference type="AlphaFoldDB" id="A0A139WDI8"/>
<dbReference type="PhylomeDB" id="A0A139WDI8"/>
<dbReference type="Proteomes" id="UP000007266">
    <property type="component" value="Linkage group 8"/>
</dbReference>
<dbReference type="OMA" id="NHKATTH"/>
<protein>
    <submittedName>
        <fullName evidence="2">Uncharacterized protein</fullName>
    </submittedName>
</protein>
<keyword evidence="3" id="KW-1185">Reference proteome</keyword>
<reference evidence="2 3" key="2">
    <citation type="journal article" date="2010" name="Nucleic Acids Res.">
        <title>BeetleBase in 2010: revisions to provide comprehensive genomic information for Tribolium castaneum.</title>
        <authorList>
            <person name="Kim H.S."/>
            <person name="Murphy T."/>
            <person name="Xia J."/>
            <person name="Caragea D."/>
            <person name="Park Y."/>
            <person name="Beeman R.W."/>
            <person name="Lorenzen M.D."/>
            <person name="Butcher S."/>
            <person name="Manak J.R."/>
            <person name="Brown S.J."/>
        </authorList>
    </citation>
    <scope>GENOME REANNOTATION</scope>
    <source>
        <strain evidence="2 3">Georgia GA2</strain>
    </source>
</reference>
<gene>
    <name evidence="2" type="primary">AUGUSTUS-3.0.2_34108</name>
    <name evidence="2" type="ORF">TcasGA2_TC034108</name>
</gene>
<accession>A0A139WDI8</accession>
<name>A0A139WDI8_TRICA</name>
<evidence type="ECO:0000313" key="2">
    <source>
        <dbReference type="EMBL" id="KYB25927.1"/>
    </source>
</evidence>
<proteinExistence type="predicted"/>
<feature type="compositionally biased region" description="Basic residues" evidence="1">
    <location>
        <begin position="115"/>
        <end position="129"/>
    </location>
</feature>
<feature type="region of interest" description="Disordered" evidence="1">
    <location>
        <begin position="92"/>
        <end position="142"/>
    </location>
</feature>
<evidence type="ECO:0000313" key="3">
    <source>
        <dbReference type="Proteomes" id="UP000007266"/>
    </source>
</evidence>
<dbReference type="EMBL" id="KQ971361">
    <property type="protein sequence ID" value="KYB25927.1"/>
    <property type="molecule type" value="Genomic_DNA"/>
</dbReference>
<reference evidence="2 3" key="1">
    <citation type="journal article" date="2008" name="Nature">
        <title>The genome of the model beetle and pest Tribolium castaneum.</title>
        <authorList>
            <consortium name="Tribolium Genome Sequencing Consortium"/>
            <person name="Richards S."/>
            <person name="Gibbs R.A."/>
            <person name="Weinstock G.M."/>
            <person name="Brown S.J."/>
            <person name="Denell R."/>
            <person name="Beeman R.W."/>
            <person name="Gibbs R."/>
            <person name="Beeman R.W."/>
            <person name="Brown S.J."/>
            <person name="Bucher G."/>
            <person name="Friedrich M."/>
            <person name="Grimmelikhuijzen C.J."/>
            <person name="Klingler M."/>
            <person name="Lorenzen M."/>
            <person name="Richards S."/>
            <person name="Roth S."/>
            <person name="Schroder R."/>
            <person name="Tautz D."/>
            <person name="Zdobnov E.M."/>
            <person name="Muzny D."/>
            <person name="Gibbs R.A."/>
            <person name="Weinstock G.M."/>
            <person name="Attaway T."/>
            <person name="Bell S."/>
            <person name="Buhay C.J."/>
            <person name="Chandrabose M.N."/>
            <person name="Chavez D."/>
            <person name="Clerk-Blankenburg K.P."/>
            <person name="Cree A."/>
            <person name="Dao M."/>
            <person name="Davis C."/>
            <person name="Chacko J."/>
            <person name="Dinh H."/>
            <person name="Dugan-Rocha S."/>
            <person name="Fowler G."/>
            <person name="Garner T.T."/>
            <person name="Garnes J."/>
            <person name="Gnirke A."/>
            <person name="Hawes A."/>
            <person name="Hernandez J."/>
            <person name="Hines S."/>
            <person name="Holder M."/>
            <person name="Hume J."/>
            <person name="Jhangiani S.N."/>
            <person name="Joshi V."/>
            <person name="Khan Z.M."/>
            <person name="Jackson L."/>
            <person name="Kovar C."/>
            <person name="Kowis A."/>
            <person name="Lee S."/>
            <person name="Lewis L.R."/>
            <person name="Margolis J."/>
            <person name="Morgan M."/>
            <person name="Nazareth L.V."/>
            <person name="Nguyen N."/>
            <person name="Okwuonu G."/>
            <person name="Parker D."/>
            <person name="Richards S."/>
            <person name="Ruiz S.J."/>
            <person name="Santibanez J."/>
            <person name="Savard J."/>
            <person name="Scherer S.E."/>
            <person name="Schneider B."/>
            <person name="Sodergren E."/>
            <person name="Tautz D."/>
            <person name="Vattahil S."/>
            <person name="Villasana D."/>
            <person name="White C.S."/>
            <person name="Wright R."/>
            <person name="Park Y."/>
            <person name="Beeman R.W."/>
            <person name="Lord J."/>
            <person name="Oppert B."/>
            <person name="Lorenzen M."/>
            <person name="Brown S."/>
            <person name="Wang L."/>
            <person name="Savard J."/>
            <person name="Tautz D."/>
            <person name="Richards S."/>
            <person name="Weinstock G."/>
            <person name="Gibbs R.A."/>
            <person name="Liu Y."/>
            <person name="Worley K."/>
            <person name="Weinstock G."/>
            <person name="Elsik C.G."/>
            <person name="Reese J.T."/>
            <person name="Elhaik E."/>
            <person name="Landan G."/>
            <person name="Graur D."/>
            <person name="Arensburger P."/>
            <person name="Atkinson P."/>
            <person name="Beeman R.W."/>
            <person name="Beidler J."/>
            <person name="Brown S.J."/>
            <person name="Demuth J.P."/>
            <person name="Drury D.W."/>
            <person name="Du Y.Z."/>
            <person name="Fujiwara H."/>
            <person name="Lorenzen M."/>
            <person name="Maselli V."/>
            <person name="Osanai M."/>
            <person name="Park Y."/>
            <person name="Robertson H.M."/>
            <person name="Tu Z."/>
            <person name="Wang J.J."/>
            <person name="Wang S."/>
            <person name="Richards S."/>
            <person name="Song H."/>
            <person name="Zhang L."/>
            <person name="Sodergren E."/>
            <person name="Werner D."/>
            <person name="Stanke M."/>
            <person name="Morgenstern B."/>
            <person name="Solovyev V."/>
            <person name="Kosarev P."/>
            <person name="Brown G."/>
            <person name="Chen H.C."/>
            <person name="Ermolaeva O."/>
            <person name="Hlavina W."/>
            <person name="Kapustin Y."/>
            <person name="Kiryutin B."/>
            <person name="Kitts P."/>
            <person name="Maglott D."/>
            <person name="Pruitt K."/>
            <person name="Sapojnikov V."/>
            <person name="Souvorov A."/>
            <person name="Mackey A.J."/>
            <person name="Waterhouse R.M."/>
            <person name="Wyder S."/>
            <person name="Zdobnov E.M."/>
            <person name="Zdobnov E.M."/>
            <person name="Wyder S."/>
            <person name="Kriventseva E.V."/>
            <person name="Kadowaki T."/>
            <person name="Bork P."/>
            <person name="Aranda M."/>
            <person name="Bao R."/>
            <person name="Beermann A."/>
            <person name="Berns N."/>
            <person name="Bolognesi R."/>
            <person name="Bonneton F."/>
            <person name="Bopp D."/>
            <person name="Brown S.J."/>
            <person name="Bucher G."/>
            <person name="Butts T."/>
            <person name="Chaumot A."/>
            <person name="Denell R.E."/>
            <person name="Ferrier D.E."/>
            <person name="Friedrich M."/>
            <person name="Gordon C.M."/>
            <person name="Jindra M."/>
            <person name="Klingler M."/>
            <person name="Lan Q."/>
            <person name="Lattorff H.M."/>
            <person name="Laudet V."/>
            <person name="von Levetsow C."/>
            <person name="Liu Z."/>
            <person name="Lutz R."/>
            <person name="Lynch J.A."/>
            <person name="da Fonseca R.N."/>
            <person name="Posnien N."/>
            <person name="Reuter R."/>
            <person name="Roth S."/>
            <person name="Savard J."/>
            <person name="Schinko J.B."/>
            <person name="Schmitt C."/>
            <person name="Schoppmeier M."/>
            <person name="Schroder R."/>
            <person name="Shippy T.D."/>
            <person name="Simonnet F."/>
            <person name="Marques-Souza H."/>
            <person name="Tautz D."/>
            <person name="Tomoyasu Y."/>
            <person name="Trauner J."/>
            <person name="Van der Zee M."/>
            <person name="Vervoort M."/>
            <person name="Wittkopp N."/>
            <person name="Wimmer E.A."/>
            <person name="Yang X."/>
            <person name="Jones A.K."/>
            <person name="Sattelle D.B."/>
            <person name="Ebert P.R."/>
            <person name="Nelson D."/>
            <person name="Scott J.G."/>
            <person name="Beeman R.W."/>
            <person name="Muthukrishnan S."/>
            <person name="Kramer K.J."/>
            <person name="Arakane Y."/>
            <person name="Beeman R.W."/>
            <person name="Zhu Q."/>
            <person name="Hogenkamp D."/>
            <person name="Dixit R."/>
            <person name="Oppert B."/>
            <person name="Jiang H."/>
            <person name="Zou Z."/>
            <person name="Marshall J."/>
            <person name="Elpidina E."/>
            <person name="Vinokurov K."/>
            <person name="Oppert C."/>
            <person name="Zou Z."/>
            <person name="Evans J."/>
            <person name="Lu Z."/>
            <person name="Zhao P."/>
            <person name="Sumathipala N."/>
            <person name="Altincicek B."/>
            <person name="Vilcinskas A."/>
            <person name="Williams M."/>
            <person name="Hultmark D."/>
            <person name="Hetru C."/>
            <person name="Jiang H."/>
            <person name="Grimmelikhuijzen C.J."/>
            <person name="Hauser F."/>
            <person name="Cazzamali G."/>
            <person name="Williamson M."/>
            <person name="Park Y."/>
            <person name="Li B."/>
            <person name="Tanaka Y."/>
            <person name="Predel R."/>
            <person name="Neupert S."/>
            <person name="Schachtner J."/>
            <person name="Verleyen P."/>
            <person name="Raible F."/>
            <person name="Bork P."/>
            <person name="Friedrich M."/>
            <person name="Walden K.K."/>
            <person name="Robertson H.M."/>
            <person name="Angeli S."/>
            <person name="Foret S."/>
            <person name="Bucher G."/>
            <person name="Schuetz S."/>
            <person name="Maleszka R."/>
            <person name="Wimmer E.A."/>
            <person name="Beeman R.W."/>
            <person name="Lorenzen M."/>
            <person name="Tomoyasu Y."/>
            <person name="Miller S.C."/>
            <person name="Grossmann D."/>
            <person name="Bucher G."/>
        </authorList>
    </citation>
    <scope>NUCLEOTIDE SEQUENCE [LARGE SCALE GENOMIC DNA]</scope>
    <source>
        <strain evidence="2 3">Georgia GA2</strain>
    </source>
</reference>
<sequence>MYISKYNRFVDNIIGRINKILGKSYDPVRVKLQSNNDAKKKKTTPNKKTNKRKTNKKRTNTKRTAGMTNKMAEISIARSTESESREPAFILISKTSDSKPAVRNVPVQRATNTKKTTKRKNNKNSKNKTKATTGAKKPGPKARATLFGLSSIKRDGDVSVNMMPDHTTVKTNFILGPLTLRVEREMAKGAKREVKSATATTAEMHGRLNLRIVHGGAATLHSIRVLQPKQVRVESLDDHDKTKEFMWRKSPHIASLVSQKLVSAARSMLKPPPAA</sequence>